<proteinExistence type="predicted"/>
<dbReference type="InterPro" id="IPR025975">
    <property type="entry name" value="Polysacc_lyase"/>
</dbReference>
<organism evidence="2 3">
    <name type="scientific">Mycolicibacterium wolinskyi</name>
    <dbReference type="NCBI Taxonomy" id="59750"/>
    <lineage>
        <taxon>Bacteria</taxon>
        <taxon>Bacillati</taxon>
        <taxon>Actinomycetota</taxon>
        <taxon>Actinomycetes</taxon>
        <taxon>Mycobacteriales</taxon>
        <taxon>Mycobacteriaceae</taxon>
        <taxon>Mycolicibacterium</taxon>
    </lineage>
</organism>
<feature type="chain" id="PRO_5038587792" description="Polysaccharide lyase-like protein" evidence="1">
    <location>
        <begin position="22"/>
        <end position="285"/>
    </location>
</feature>
<dbReference type="AlphaFoldDB" id="A0A132PR92"/>
<dbReference type="Pfam" id="PF14099">
    <property type="entry name" value="Polysacc_lyase"/>
    <property type="match status" value="1"/>
</dbReference>
<evidence type="ECO:0000313" key="3">
    <source>
        <dbReference type="Proteomes" id="UP000070612"/>
    </source>
</evidence>
<dbReference type="EMBL" id="LGTW01000004">
    <property type="protein sequence ID" value="KWX24815.1"/>
    <property type="molecule type" value="Genomic_DNA"/>
</dbReference>
<name>A0A132PR92_9MYCO</name>
<protein>
    <recommendedName>
        <fullName evidence="4">Polysaccharide lyase-like protein</fullName>
    </recommendedName>
</protein>
<keyword evidence="1" id="KW-0732">Signal</keyword>
<accession>A0A132PR92</accession>
<keyword evidence="3" id="KW-1185">Reference proteome</keyword>
<dbReference type="Proteomes" id="UP000070612">
    <property type="component" value="Unassembled WGS sequence"/>
</dbReference>
<dbReference type="Gene3D" id="2.60.120.200">
    <property type="match status" value="1"/>
</dbReference>
<comment type="caution">
    <text evidence="2">The sequence shown here is derived from an EMBL/GenBank/DDBJ whole genome shotgun (WGS) entry which is preliminary data.</text>
</comment>
<evidence type="ECO:0000313" key="2">
    <source>
        <dbReference type="EMBL" id="KWX24815.1"/>
    </source>
</evidence>
<feature type="signal peptide" evidence="1">
    <location>
        <begin position="1"/>
        <end position="21"/>
    </location>
</feature>
<dbReference type="STRING" id="59750.AWC31_13170"/>
<dbReference type="PROSITE" id="PS51257">
    <property type="entry name" value="PROKAR_LIPOPROTEIN"/>
    <property type="match status" value="1"/>
</dbReference>
<sequence length="285" mass="30660">MMRLPTAIAATVAVVSISASTACGGNSSATPVATSCPLSVTTAAGTCPVSLDSEVVFTGDYDTGDLTQWATLQTRGWNNFPGKYCGYNACVRDGGSGHATAARFEIRDGDVPPFGGGIRSEVRTAGDPAGGASVREGDERWYELSVKFDADFRNPRTGAHDWFVIMQWLPADDSIPALTLQVSLDGELELGGDARSVQFRRPIGDIARGMWVDYVLHVKFSADPHVGFVEVWRDGRLSVPMHHRPTLGMAEYSYLKQGAYRSPDSVGTQVLWHDGLRVVAPGPRP</sequence>
<reference evidence="2 3" key="1">
    <citation type="submission" date="2015-07" db="EMBL/GenBank/DDBJ databases">
        <title>A draft genome sequence of Mycobacterium wolinskyi.</title>
        <authorList>
            <person name="de Man T.J."/>
            <person name="Perry K.A."/>
            <person name="Coulliette A.D."/>
            <person name="Jensen B."/>
            <person name="Toney N.C."/>
            <person name="Limbago B.M."/>
            <person name="Noble-Wang J."/>
        </authorList>
    </citation>
    <scope>NUCLEOTIDE SEQUENCE [LARGE SCALE GENOMIC DNA]</scope>
    <source>
        <strain evidence="2 3">CDC_01</strain>
    </source>
</reference>
<evidence type="ECO:0000256" key="1">
    <source>
        <dbReference type="SAM" id="SignalP"/>
    </source>
</evidence>
<gene>
    <name evidence="2" type="ORF">AFM11_09200</name>
</gene>
<evidence type="ECO:0008006" key="4">
    <source>
        <dbReference type="Google" id="ProtNLM"/>
    </source>
</evidence>